<dbReference type="InterPro" id="IPR001223">
    <property type="entry name" value="Glyco_hydro18_cat"/>
</dbReference>
<feature type="compositionally biased region" description="Pro residues" evidence="2">
    <location>
        <begin position="1372"/>
        <end position="1436"/>
    </location>
</feature>
<dbReference type="InterPro" id="IPR017853">
    <property type="entry name" value="GH"/>
</dbReference>
<dbReference type="CDD" id="cd00037">
    <property type="entry name" value="CLECT"/>
    <property type="match status" value="2"/>
</dbReference>
<comment type="caution">
    <text evidence="6">The sequence shown here is derived from an EMBL/GenBank/DDBJ whole genome shotgun (WGS) entry which is preliminary data.</text>
</comment>
<evidence type="ECO:0000259" key="5">
    <source>
        <dbReference type="PROSITE" id="PS51910"/>
    </source>
</evidence>
<dbReference type="SMART" id="SM00034">
    <property type="entry name" value="CLECT"/>
    <property type="match status" value="2"/>
</dbReference>
<evidence type="ECO:0000256" key="1">
    <source>
        <dbReference type="ARBA" id="ARBA00023157"/>
    </source>
</evidence>
<dbReference type="GO" id="GO:0005975">
    <property type="term" value="P:carbohydrate metabolic process"/>
    <property type="evidence" value="ECO:0007669"/>
    <property type="project" value="InterPro"/>
</dbReference>
<dbReference type="SUPFAM" id="SSF69318">
    <property type="entry name" value="Integrin alpha N-terminal domain"/>
    <property type="match status" value="1"/>
</dbReference>
<dbReference type="PROSITE" id="PS50287">
    <property type="entry name" value="SRCR_2"/>
    <property type="match status" value="2"/>
</dbReference>
<dbReference type="Pfam" id="PF00704">
    <property type="entry name" value="Glyco_hydro_18"/>
    <property type="match status" value="1"/>
</dbReference>
<dbReference type="GO" id="GO:0008061">
    <property type="term" value="F:chitin binding"/>
    <property type="evidence" value="ECO:0007669"/>
    <property type="project" value="InterPro"/>
</dbReference>
<dbReference type="Gene3D" id="2.60.120.260">
    <property type="entry name" value="Galactose-binding domain-like"/>
    <property type="match status" value="1"/>
</dbReference>
<dbReference type="InterPro" id="IPR036772">
    <property type="entry name" value="SRCR-like_dom_sf"/>
</dbReference>
<protein>
    <recommendedName>
        <fullName evidence="8">Chitinase</fullName>
    </recommendedName>
</protein>
<evidence type="ECO:0000256" key="2">
    <source>
        <dbReference type="SAM" id="MobiDB-lite"/>
    </source>
</evidence>
<keyword evidence="7" id="KW-1185">Reference proteome</keyword>
<dbReference type="InterPro" id="IPR001190">
    <property type="entry name" value="SRCR"/>
</dbReference>
<dbReference type="PANTHER" id="PTHR11177:SF317">
    <property type="entry name" value="CHITINASE 12-RELATED"/>
    <property type="match status" value="1"/>
</dbReference>
<dbReference type="InterPro" id="IPR011583">
    <property type="entry name" value="Chitinase_II/V-like_cat"/>
</dbReference>
<dbReference type="Pfam" id="PF00530">
    <property type="entry name" value="SRCR"/>
    <property type="match status" value="1"/>
</dbReference>
<dbReference type="PANTHER" id="PTHR11177">
    <property type="entry name" value="CHITINASE"/>
    <property type="match status" value="1"/>
</dbReference>
<evidence type="ECO:0000313" key="6">
    <source>
        <dbReference type="EMBL" id="KAG2440759.1"/>
    </source>
</evidence>
<dbReference type="Gene3D" id="3.10.50.10">
    <property type="match status" value="1"/>
</dbReference>
<feature type="domain" description="GH18" evidence="5">
    <location>
        <begin position="697"/>
        <end position="1043"/>
    </location>
</feature>
<accession>A0A835W823</accession>
<sequence length="2267" mass="240124">MRAAKTDYLTSNSPGGIVVSQLVCNGNEQRISGCTSYASPYVNPEALSKCTVVQAAGVRCYEADFSVRLINDAPNNQTSATTEGRLEVWVDKGWGLVGESGAVVIAGGAYPYGERPAGMNVVVDDLKCRGDETSLGLCDRGPVTNPNVNAVSIQCREGDFAVRLALGEHPSEGRLEVYLNGTWSTVCSDRFDRSAMFTVCRQLGYATSNDLGPSFTSYNATSLPQAPRPDNSTLPALIRLASCPDGAMSISMCGVQAPNPEPEDTDIYECSSASDVVVQCYQVTPLVPDVEPRALCNDPWSTGVTVVPSRGSTTMLIGELDDTSDGPRAQDALLVSYQNDGTLVGHVAFGSPWSSDFSSQGGAVTFGATARPGGLLLADVTGDGRDDLVALFEDHIKVSTASGASSFSPLSTWLDLSTTTDLRIDTSNTTTRGYLFIDVTGDNAADMVFFDRQVRRLAYYPSDGIGAFTDDTDGDGTTWFELSSINARCTSLGEDCFLLTTDVNGDGLPDVMLSYLERIMDDREVYQTFVAISPPAPLTWHLAAPAYFPRGACTSPWDVVAGQFVGVDGPVDGSSPGTSVPQMACLSSYDSRVYVAGLGIWGVLPDQPTQVYVRDVNADGRSDLIIFTALGSYYMISTGSSFQAPISTAQFDVPSTTSVPTETDEGLGQNDETESTVVASGESIGDAPVEQRCGAPQRVVVYFSNRRPDATTPGCTQTTGANGEGVLSRAAAATHVIFTYARPSADGYNVSFASERDRVALANLDSSLNAINPAIKVLMSVGGPGNDLDFSRIVLNPQSIEMFAGNMVDILTALNLDGLELSWPALSLEQLSNYYDLIEMLSSYMKDAGLLLALSVPPTETYLSMPWYLTVDFFDLINFQAFDVAGDEVLGAAPYIETPLFDCLEATGLSVNTLLDAVLASGAPPQRISLILPAMGRSFLLDGEGWVGGPGSAGPCMGTEGLLNRAELRLLLPPGGSRLDASAFALYSPYGNNGWAHFDDPFTVSNKVCYARSHCLGGVGLWDVDSDSFGELLDTIAANVPGDPAACRNYFPPECTNLVSSAGTEQMGPPEVVATLGQSEYQLFQIRKTWADARAHCQAVGGDLASVKRGGEAGVVYSLLNTWASSGQLGDSDVYSGRDVFVWLGGSDAAQEGRFVWVDTESDFTFTAWAEGQPDGRYGGEDCLAASVRLAGSSGAGLRSVVSGSAEWSDLGCSITLPFVCKRPALGDAGLLVGAKTVPWLMNEYVVLAPENEGEPGLMRTMAEANKLCRSFGGELPSLTDLWARAEVTTTYHRDLPSHFWLGLRSYGDGQLYWSDGTYSVDGLLSAWEPGEFGDAACSVVVGPQGINLTMEYDRLYSKWNSSATGGAVIVSPPPPPPPTPEPPSEPPPSPVTPLAPFTPFPPPPGTSRPPLRPPGAPPPPVEVPPDSPPEAPSPPDFTNLYQLSQGVYSLSCLERMPVVCQMGRSAPTLTPTFYCLTRPNGLAYMVPGEQLEGSPQYVESELACGVACMINPTCVYYTYLPNAGPPSPADPSIRQNTCHLMSRPWTSNTARSFLAKTLAAVTSTADRVCFRTDSVFSGDALPIASDGVLEPAMAASPLFGSPSTTNPTSANPLSYSLMCSNDGPSPIIGNLSLGYDVSTFTLQDIGMACTGQEAGMPHTVYFFRSANVRYATGDCSTSGVQGISGSFDSLGICQITVTCGNGAVRPVLPPELQRPCAVGGSFDYQCPERPAASTSTLAAAAVPTAAASATTSFASHPTAVSPDPSSSPPFAFAFAESPKHAGAFIARVDCDGGCARVPADWCLGGGYGASRVDCDQDGYLDWLCTDGTNFDGVLDALCLDTSGNYAPRPTCPTRRGTLRRCELGPTLNCPEPSCPTDLLPAAGYEMRRHMNPNCNLIAKSLTCGPTIIYGVVTFVKTDGINGVASLGLVGAAVDLGEPGAAPYYLDSFTRVDARASWIWSNNLTMGQTVSFYRTIVNGATTKAWLYIAVYDVADIWLNNAYIGTVEGGYIDPANSMPVAITMMSGTNLLRIHVTSYPPPNADVPGLIASVQRADNGVVIAHTDSTWLVVRQEACASLPGFSAYFANNAVSPKICPTVAGYSVTLGSTHVGDDIYCYPTMAETLINCNNDQLCFGIARINTTRFCNKRSVMPQTGGYGLCLYTKLQTTQAKASLCRPMKGFVVHVDKDVSAASYPAGFTCNQYLYSVAAAEWATSTYPNAVGFSSSYNNCPLINMSPLVARDGACVYVKGSTGMYAPIYLLADMGII</sequence>
<feature type="domain" description="SRCR" evidence="4">
    <location>
        <begin position="67"/>
        <end position="156"/>
    </location>
</feature>
<dbReference type="GO" id="GO:0004568">
    <property type="term" value="F:chitinase activity"/>
    <property type="evidence" value="ECO:0007669"/>
    <property type="project" value="TreeGrafter"/>
</dbReference>
<dbReference type="InterPro" id="IPR016187">
    <property type="entry name" value="CTDL_fold"/>
</dbReference>
<dbReference type="SMART" id="SM00202">
    <property type="entry name" value="SR"/>
    <property type="match status" value="2"/>
</dbReference>
<dbReference type="SUPFAM" id="SSF56487">
    <property type="entry name" value="SRCR-like"/>
    <property type="match status" value="2"/>
</dbReference>
<dbReference type="SUPFAM" id="SSF56436">
    <property type="entry name" value="C-type lectin-like"/>
    <property type="match status" value="2"/>
</dbReference>
<dbReference type="Gene3D" id="3.20.20.80">
    <property type="entry name" value="Glycosidases"/>
    <property type="match status" value="1"/>
</dbReference>
<dbReference type="InterPro" id="IPR028994">
    <property type="entry name" value="Integrin_alpha_N"/>
</dbReference>
<evidence type="ECO:0000259" key="3">
    <source>
        <dbReference type="PROSITE" id="PS50041"/>
    </source>
</evidence>
<dbReference type="EMBL" id="JAEHOC010000006">
    <property type="protein sequence ID" value="KAG2440759.1"/>
    <property type="molecule type" value="Genomic_DNA"/>
</dbReference>
<dbReference type="Gene3D" id="3.10.250.10">
    <property type="entry name" value="SRCR-like domain"/>
    <property type="match status" value="1"/>
</dbReference>
<dbReference type="GO" id="GO:0016020">
    <property type="term" value="C:membrane"/>
    <property type="evidence" value="ECO:0007669"/>
    <property type="project" value="InterPro"/>
</dbReference>
<dbReference type="Pfam" id="PF00059">
    <property type="entry name" value="Lectin_C"/>
    <property type="match status" value="1"/>
</dbReference>
<dbReference type="GO" id="GO:0006032">
    <property type="term" value="P:chitin catabolic process"/>
    <property type="evidence" value="ECO:0007669"/>
    <property type="project" value="TreeGrafter"/>
</dbReference>
<reference evidence="6" key="1">
    <citation type="journal article" date="2020" name="bioRxiv">
        <title>Comparative genomics of Chlamydomonas.</title>
        <authorList>
            <person name="Craig R.J."/>
            <person name="Hasan A.R."/>
            <person name="Ness R.W."/>
            <person name="Keightley P.D."/>
        </authorList>
    </citation>
    <scope>NUCLEOTIDE SEQUENCE</scope>
    <source>
        <strain evidence="6">SAG 7.73</strain>
    </source>
</reference>
<feature type="domain" description="SRCR" evidence="4">
    <location>
        <begin position="162"/>
        <end position="281"/>
    </location>
</feature>
<dbReference type="PROSITE" id="PS50041">
    <property type="entry name" value="C_TYPE_LECTIN_2"/>
    <property type="match status" value="2"/>
</dbReference>
<evidence type="ECO:0000259" key="4">
    <source>
        <dbReference type="PROSITE" id="PS50287"/>
    </source>
</evidence>
<dbReference type="Gene3D" id="3.10.100.10">
    <property type="entry name" value="Mannose-Binding Protein A, subunit A"/>
    <property type="match status" value="2"/>
</dbReference>
<organism evidence="6 7">
    <name type="scientific">Chlamydomonas incerta</name>
    <dbReference type="NCBI Taxonomy" id="51695"/>
    <lineage>
        <taxon>Eukaryota</taxon>
        <taxon>Viridiplantae</taxon>
        <taxon>Chlorophyta</taxon>
        <taxon>core chlorophytes</taxon>
        <taxon>Chlorophyceae</taxon>
        <taxon>CS clade</taxon>
        <taxon>Chlamydomonadales</taxon>
        <taxon>Chlamydomonadaceae</taxon>
        <taxon>Chlamydomonas</taxon>
    </lineage>
</organism>
<dbReference type="InterPro" id="IPR016186">
    <property type="entry name" value="C-type_lectin-like/link_sf"/>
</dbReference>
<dbReference type="InterPro" id="IPR001304">
    <property type="entry name" value="C-type_lectin-like"/>
</dbReference>
<dbReference type="InterPro" id="IPR029070">
    <property type="entry name" value="Chitinase_insertion_sf"/>
</dbReference>
<dbReference type="OrthoDB" id="547207at2759"/>
<dbReference type="SUPFAM" id="SSF51445">
    <property type="entry name" value="(Trans)glycosidases"/>
    <property type="match status" value="1"/>
</dbReference>
<feature type="domain" description="C-type lectin" evidence="3">
    <location>
        <begin position="1076"/>
        <end position="1222"/>
    </location>
</feature>
<dbReference type="GO" id="GO:0005576">
    <property type="term" value="C:extracellular region"/>
    <property type="evidence" value="ECO:0007669"/>
    <property type="project" value="TreeGrafter"/>
</dbReference>
<gene>
    <name evidence="6" type="ORF">HXX76_003616</name>
</gene>
<name>A0A835W823_CHLIN</name>
<keyword evidence="1" id="KW-1015">Disulfide bond</keyword>
<dbReference type="SMART" id="SM00636">
    <property type="entry name" value="Glyco_18"/>
    <property type="match status" value="1"/>
</dbReference>
<dbReference type="InterPro" id="IPR050314">
    <property type="entry name" value="Glycosyl_Hydrlase_18"/>
</dbReference>
<evidence type="ECO:0008006" key="8">
    <source>
        <dbReference type="Google" id="ProtNLM"/>
    </source>
</evidence>
<dbReference type="PROSITE" id="PS51910">
    <property type="entry name" value="GH18_2"/>
    <property type="match status" value="1"/>
</dbReference>
<feature type="domain" description="C-type lectin" evidence="3">
    <location>
        <begin position="1260"/>
        <end position="1362"/>
    </location>
</feature>
<evidence type="ECO:0000313" key="7">
    <source>
        <dbReference type="Proteomes" id="UP000650467"/>
    </source>
</evidence>
<feature type="region of interest" description="Disordered" evidence="2">
    <location>
        <begin position="1368"/>
        <end position="1440"/>
    </location>
</feature>
<dbReference type="Proteomes" id="UP000650467">
    <property type="component" value="Unassembled WGS sequence"/>
</dbReference>
<feature type="region of interest" description="Disordered" evidence="2">
    <location>
        <begin position="653"/>
        <end position="675"/>
    </location>
</feature>
<proteinExistence type="predicted"/>